<sequence length="252" mass="27330">MRRIMLLCISCVFLMVAGCNSASTEEKQSITVSAAASLSGAMEDIEKLYVEVQPNAELSFNFGGSGALQQQISQGAPADLFISAAEDKFQILLDNGKIDDAAHTELLGNSLVLIVPSGNEPLSMDKLDQVDRFAIGTPETVPAGMYAKEALTASNLFDDVEADIVYAKDVRQVLSYVETKNVNAGIVYRTDALESDKVDISEEISASLHTPILYPAGVMKDSKNHEAALEFYEFLQSEAALKVFEDYGFTIH</sequence>
<comment type="caution">
    <text evidence="5">The sequence shown here is derived from an EMBL/GenBank/DDBJ whole genome shotgun (WGS) entry which is preliminary data.</text>
</comment>
<feature type="signal peptide" evidence="4">
    <location>
        <begin position="1"/>
        <end position="21"/>
    </location>
</feature>
<dbReference type="EMBL" id="JBHRVQ010000001">
    <property type="protein sequence ID" value="MFC3387276.1"/>
    <property type="molecule type" value="Genomic_DNA"/>
</dbReference>
<keyword evidence="3 4" id="KW-0732">Signal</keyword>
<feature type="chain" id="PRO_5046949111" evidence="4">
    <location>
        <begin position="22"/>
        <end position="252"/>
    </location>
</feature>
<reference evidence="6" key="1">
    <citation type="journal article" date="2019" name="Int. J. Syst. Evol. Microbiol.">
        <title>The Global Catalogue of Microorganisms (GCM) 10K type strain sequencing project: providing services to taxonomists for standard genome sequencing and annotation.</title>
        <authorList>
            <consortium name="The Broad Institute Genomics Platform"/>
            <consortium name="The Broad Institute Genome Sequencing Center for Infectious Disease"/>
            <person name="Wu L."/>
            <person name="Ma J."/>
        </authorList>
    </citation>
    <scope>NUCLEOTIDE SEQUENCE [LARGE SCALE GENOMIC DNA]</scope>
    <source>
        <strain evidence="6">CCM 7756</strain>
    </source>
</reference>
<evidence type="ECO:0000256" key="2">
    <source>
        <dbReference type="ARBA" id="ARBA00022723"/>
    </source>
</evidence>
<dbReference type="Proteomes" id="UP001595637">
    <property type="component" value="Unassembled WGS sequence"/>
</dbReference>
<keyword evidence="6" id="KW-1185">Reference proteome</keyword>
<dbReference type="CDD" id="cd13537">
    <property type="entry name" value="PBP2_YvgL_like"/>
    <property type="match status" value="1"/>
</dbReference>
<dbReference type="NCBIfam" id="TIGR01256">
    <property type="entry name" value="modA"/>
    <property type="match status" value="1"/>
</dbReference>
<dbReference type="Pfam" id="PF13531">
    <property type="entry name" value="SBP_bac_11"/>
    <property type="match status" value="1"/>
</dbReference>
<evidence type="ECO:0000313" key="6">
    <source>
        <dbReference type="Proteomes" id="UP001595637"/>
    </source>
</evidence>
<accession>A0ABV7N2J6</accession>
<comment type="similarity">
    <text evidence="1">Belongs to the bacterial solute-binding protein ModA family.</text>
</comment>
<dbReference type="SUPFAM" id="SSF53850">
    <property type="entry name" value="Periplasmic binding protein-like II"/>
    <property type="match status" value="1"/>
</dbReference>
<dbReference type="PANTHER" id="PTHR30632:SF0">
    <property type="entry name" value="SULFATE-BINDING PROTEIN"/>
    <property type="match status" value="1"/>
</dbReference>
<gene>
    <name evidence="5" type="primary">modA</name>
    <name evidence="5" type="ORF">ACFOEO_01470</name>
</gene>
<dbReference type="RefSeq" id="WP_380650920.1">
    <property type="nucleotide sequence ID" value="NZ_JBHRVQ010000001.1"/>
</dbReference>
<dbReference type="PIRSF" id="PIRSF004846">
    <property type="entry name" value="ModA"/>
    <property type="match status" value="1"/>
</dbReference>
<evidence type="ECO:0000256" key="3">
    <source>
        <dbReference type="ARBA" id="ARBA00022729"/>
    </source>
</evidence>
<evidence type="ECO:0000256" key="4">
    <source>
        <dbReference type="SAM" id="SignalP"/>
    </source>
</evidence>
<dbReference type="Gene3D" id="3.40.190.10">
    <property type="entry name" value="Periplasmic binding protein-like II"/>
    <property type="match status" value="2"/>
</dbReference>
<protein>
    <submittedName>
        <fullName evidence="5">Molybdate ABC transporter substrate-binding protein</fullName>
    </submittedName>
</protein>
<name>A0ABV7N2J6_9STAP</name>
<dbReference type="PANTHER" id="PTHR30632">
    <property type="entry name" value="MOLYBDATE-BINDING PERIPLASMIC PROTEIN"/>
    <property type="match status" value="1"/>
</dbReference>
<keyword evidence="2" id="KW-0479">Metal-binding</keyword>
<evidence type="ECO:0000313" key="5">
    <source>
        <dbReference type="EMBL" id="MFC3387276.1"/>
    </source>
</evidence>
<dbReference type="PROSITE" id="PS51257">
    <property type="entry name" value="PROKAR_LIPOPROTEIN"/>
    <property type="match status" value="1"/>
</dbReference>
<dbReference type="InterPro" id="IPR041879">
    <property type="entry name" value="YvgL-like_PBP2"/>
</dbReference>
<proteinExistence type="inferred from homology"/>
<dbReference type="InterPro" id="IPR005950">
    <property type="entry name" value="ModA"/>
</dbReference>
<dbReference type="InterPro" id="IPR050682">
    <property type="entry name" value="ModA/WtpA"/>
</dbReference>
<evidence type="ECO:0000256" key="1">
    <source>
        <dbReference type="ARBA" id="ARBA00009175"/>
    </source>
</evidence>
<organism evidence="5 6">
    <name type="scientific">Salinicoccus sesuvii</name>
    <dbReference type="NCBI Taxonomy" id="868281"/>
    <lineage>
        <taxon>Bacteria</taxon>
        <taxon>Bacillati</taxon>
        <taxon>Bacillota</taxon>
        <taxon>Bacilli</taxon>
        <taxon>Bacillales</taxon>
        <taxon>Staphylococcaceae</taxon>
        <taxon>Salinicoccus</taxon>
    </lineage>
</organism>